<dbReference type="InterPro" id="IPR036047">
    <property type="entry name" value="F-box-like_dom_sf"/>
</dbReference>
<sequence>MASMQEGRHEDTESSFTLPEAVVFEILTRAPLEALPACRWVCRQWRQITYEPAFTSLHCSRTQTISGYFIQSMRHNHYHSSFVSIQPLPPSVRPLSFDFLPRDVKIEAVGCRGIVLCTSQWYDGIPGRYYVCKPATRQWWWIPNPKTRYLTKRIAMVACSTGPLEYKIIRFSQAEQNFDCLRCEIFDSRSQAWRLSRDVQLPSGSLRQEAAVSVNGALHWLTYEGNIFAFDIHKETWKLIPLPEEVGEDEMRWDCRKLVKCEGQLCLVLVEKQWMEIWVMANYEEQIWEERKVVSLEAINYDPALTIEDLYLSDVAFMGSFFRVTWYDLSRGVLANICIDHPFAQEVFKFESDLVPLE</sequence>
<organism evidence="2 3">
    <name type="scientific">Phoenix dactylifera</name>
    <name type="common">Date palm</name>
    <dbReference type="NCBI Taxonomy" id="42345"/>
    <lineage>
        <taxon>Eukaryota</taxon>
        <taxon>Viridiplantae</taxon>
        <taxon>Streptophyta</taxon>
        <taxon>Embryophyta</taxon>
        <taxon>Tracheophyta</taxon>
        <taxon>Spermatophyta</taxon>
        <taxon>Magnoliopsida</taxon>
        <taxon>Liliopsida</taxon>
        <taxon>Arecaceae</taxon>
        <taxon>Coryphoideae</taxon>
        <taxon>Phoeniceae</taxon>
        <taxon>Phoenix</taxon>
    </lineage>
</organism>
<dbReference type="NCBIfam" id="TIGR01640">
    <property type="entry name" value="F_box_assoc_1"/>
    <property type="match status" value="1"/>
</dbReference>
<dbReference type="Gene3D" id="1.20.1280.50">
    <property type="match status" value="1"/>
</dbReference>
<dbReference type="PANTHER" id="PTHR31672:SF8">
    <property type="entry name" value="F-BOX DOMAIN-CONTAINING PROTEIN"/>
    <property type="match status" value="1"/>
</dbReference>
<dbReference type="OrthoDB" id="1845982at2759"/>
<evidence type="ECO:0000313" key="3">
    <source>
        <dbReference type="RefSeq" id="XP_008813444.2"/>
    </source>
</evidence>
<reference evidence="2" key="1">
    <citation type="journal article" date="2019" name="Nat. Commun.">
        <title>Genome-wide association mapping of date palm fruit traits.</title>
        <authorList>
            <person name="Hazzouri K.M."/>
            <person name="Gros-Balthazard M."/>
            <person name="Flowers J.M."/>
            <person name="Copetti D."/>
            <person name="Lemansour A."/>
            <person name="Lebrun M."/>
            <person name="Masmoudi K."/>
            <person name="Ferrand S."/>
            <person name="Dhar M.I."/>
            <person name="Fresquez Z.A."/>
            <person name="Rosas U."/>
            <person name="Zhang J."/>
            <person name="Talag J."/>
            <person name="Lee S."/>
            <person name="Kudrna D."/>
            <person name="Powell R.F."/>
            <person name="Leitch I.J."/>
            <person name="Krueger R.R."/>
            <person name="Wing R.A."/>
            <person name="Amiri K.M.A."/>
            <person name="Purugganan M.D."/>
        </authorList>
    </citation>
    <scope>NUCLEOTIDE SEQUENCE [LARGE SCALE GENOMIC DNA]</scope>
    <source>
        <strain evidence="2">cv. Khalas</strain>
    </source>
</reference>
<evidence type="ECO:0000259" key="1">
    <source>
        <dbReference type="SMART" id="SM00256"/>
    </source>
</evidence>
<dbReference type="PANTHER" id="PTHR31672">
    <property type="entry name" value="BNACNNG10540D PROTEIN"/>
    <property type="match status" value="1"/>
</dbReference>
<keyword evidence="2" id="KW-1185">Reference proteome</keyword>
<dbReference type="RefSeq" id="XP_008813444.2">
    <property type="nucleotide sequence ID" value="XM_008815222.2"/>
</dbReference>
<evidence type="ECO:0000313" key="2">
    <source>
        <dbReference type="Proteomes" id="UP000228380"/>
    </source>
</evidence>
<proteinExistence type="predicted"/>
<reference evidence="3" key="2">
    <citation type="submission" date="2025-08" db="UniProtKB">
        <authorList>
            <consortium name="RefSeq"/>
        </authorList>
    </citation>
    <scope>IDENTIFICATION</scope>
    <source>
        <tissue evidence="3">Young leaves</tissue>
    </source>
</reference>
<dbReference type="SUPFAM" id="SSF81383">
    <property type="entry name" value="F-box domain"/>
    <property type="match status" value="1"/>
</dbReference>
<dbReference type="InterPro" id="IPR006527">
    <property type="entry name" value="F-box-assoc_dom_typ1"/>
</dbReference>
<dbReference type="InterPro" id="IPR017451">
    <property type="entry name" value="F-box-assoc_interact_dom"/>
</dbReference>
<dbReference type="InterPro" id="IPR001810">
    <property type="entry name" value="F-box_dom"/>
</dbReference>
<dbReference type="AlphaFoldDB" id="A0A8B7D559"/>
<feature type="domain" description="F-box" evidence="1">
    <location>
        <begin position="18"/>
        <end position="58"/>
    </location>
</feature>
<dbReference type="SMART" id="SM00256">
    <property type="entry name" value="FBOX"/>
    <property type="match status" value="1"/>
</dbReference>
<dbReference type="Pfam" id="PF07734">
    <property type="entry name" value="FBA_1"/>
    <property type="match status" value="1"/>
</dbReference>
<dbReference type="KEGG" id="pda:103724068"/>
<dbReference type="Proteomes" id="UP000228380">
    <property type="component" value="Chromosome 18"/>
</dbReference>
<gene>
    <name evidence="3" type="primary">LOC103724068</name>
</gene>
<dbReference type="InterPro" id="IPR050796">
    <property type="entry name" value="SCF_F-box_component"/>
</dbReference>
<name>A0A8B7D559_PHODC</name>
<protein>
    <submittedName>
        <fullName evidence="3">F-box protein At5g49610-like</fullName>
    </submittedName>
</protein>
<dbReference type="GeneID" id="103724068"/>
<accession>A0A8B7D559</accession>